<evidence type="ECO:0000313" key="1">
    <source>
        <dbReference type="EMBL" id="GJT63297.1"/>
    </source>
</evidence>
<protein>
    <submittedName>
        <fullName evidence="1">Uncharacterized protein</fullName>
    </submittedName>
</protein>
<keyword evidence="2" id="KW-1185">Reference proteome</keyword>
<dbReference type="Proteomes" id="UP001151760">
    <property type="component" value="Unassembled WGS sequence"/>
</dbReference>
<sequence>MGGRTKKSSSKVQGFFDTPRGISRIIKVFGKVKFTNFLLDTSYWFDPIRRIEFESTSIVVKIDLTWSLEFVSVELGRLPNPLSCSTLLICISKVLIDAPWFLIAAFVKAQISLIKLELSSCLFSDSLMNLLRVSSIDCFRSWNEGLTLFL</sequence>
<organism evidence="1 2">
    <name type="scientific">Tanacetum coccineum</name>
    <dbReference type="NCBI Taxonomy" id="301880"/>
    <lineage>
        <taxon>Eukaryota</taxon>
        <taxon>Viridiplantae</taxon>
        <taxon>Streptophyta</taxon>
        <taxon>Embryophyta</taxon>
        <taxon>Tracheophyta</taxon>
        <taxon>Spermatophyta</taxon>
        <taxon>Magnoliopsida</taxon>
        <taxon>eudicotyledons</taxon>
        <taxon>Gunneridae</taxon>
        <taxon>Pentapetalae</taxon>
        <taxon>asterids</taxon>
        <taxon>campanulids</taxon>
        <taxon>Asterales</taxon>
        <taxon>Asteraceae</taxon>
        <taxon>Asteroideae</taxon>
        <taxon>Anthemideae</taxon>
        <taxon>Anthemidinae</taxon>
        <taxon>Tanacetum</taxon>
    </lineage>
</organism>
<proteinExistence type="predicted"/>
<dbReference type="EMBL" id="BQNB010017448">
    <property type="protein sequence ID" value="GJT63297.1"/>
    <property type="molecule type" value="Genomic_DNA"/>
</dbReference>
<accession>A0ABQ5FKR1</accession>
<reference evidence="1" key="2">
    <citation type="submission" date="2022-01" db="EMBL/GenBank/DDBJ databases">
        <authorList>
            <person name="Yamashiro T."/>
            <person name="Shiraishi A."/>
            <person name="Satake H."/>
            <person name="Nakayama K."/>
        </authorList>
    </citation>
    <scope>NUCLEOTIDE SEQUENCE</scope>
</reference>
<gene>
    <name evidence="1" type="ORF">Tco_1006830</name>
</gene>
<reference evidence="1" key="1">
    <citation type="journal article" date="2022" name="Int. J. Mol. Sci.">
        <title>Draft Genome of Tanacetum Coccineum: Genomic Comparison of Closely Related Tanacetum-Family Plants.</title>
        <authorList>
            <person name="Yamashiro T."/>
            <person name="Shiraishi A."/>
            <person name="Nakayama K."/>
            <person name="Satake H."/>
        </authorList>
    </citation>
    <scope>NUCLEOTIDE SEQUENCE</scope>
</reference>
<comment type="caution">
    <text evidence="1">The sequence shown here is derived from an EMBL/GenBank/DDBJ whole genome shotgun (WGS) entry which is preliminary data.</text>
</comment>
<name>A0ABQ5FKR1_9ASTR</name>
<evidence type="ECO:0000313" key="2">
    <source>
        <dbReference type="Proteomes" id="UP001151760"/>
    </source>
</evidence>